<dbReference type="PANTHER" id="PTHR33266">
    <property type="entry name" value="CHROMOSOME 15, WHOLE GENOME SHOTGUN SEQUENCE"/>
    <property type="match status" value="1"/>
</dbReference>
<dbReference type="Proteomes" id="UP000287166">
    <property type="component" value="Unassembled WGS sequence"/>
</dbReference>
<dbReference type="InParanoid" id="A0A401G8X7"/>
<dbReference type="EMBL" id="BFAD01000001">
    <property type="protein sequence ID" value="GBE78625.1"/>
    <property type="molecule type" value="Genomic_DNA"/>
</dbReference>
<evidence type="ECO:0000313" key="2">
    <source>
        <dbReference type="Proteomes" id="UP000287166"/>
    </source>
</evidence>
<dbReference type="RefSeq" id="XP_027609538.1">
    <property type="nucleotide sequence ID" value="XM_027753737.1"/>
</dbReference>
<name>A0A401G8X7_9APHY</name>
<protein>
    <submittedName>
        <fullName evidence="1">Uncharacterized protein</fullName>
    </submittedName>
</protein>
<sequence length="538" mass="60500">MLFRNSVKTNDENFAGVWAAQDSMNVIWHGQIMVIDELAKQNIVVPLNLHEDSGKGFPPPDKNIHTWFIGGHSHLPSQCDVCFMAFLRSLFEALNELVRNLMGTMLTKIESQAPNTVLEFKSAENFVNQFCVYMTAGQTFHEQGKPCIHFYDYVVGGANKHFDLLAAKSQTEESVGTTAVIEKAKELLDLVSPSLDNTLRAQLILSFDEAHTLMRTVHTEKLEWSVYTSLRRALRSIRSLPIWSLFLSMTGSIPQFTPAYHADPSNCITTGMLIVIPPFCELQFDIFALEDKFRGDGSWTLEKVTSMEYRVTLGCPLWASHYREGSNADRCNIIEFAAEKLLCRELVSGIILKDHHDKWLAVLSQRLALEIDPLGTIGTMKKSLETSQVMQVEKHMHLCLAVDAGLETMITTAASEPLHTDAAALLIQCTTISSASVLMHILEMPAFGGSTRGHKHLAIGMTEYMEVLFTAGVYNSMVRHALPSQVQCSTQNKMFEETFKNAHIYVTHFIKVRDFKVLDQKYLLRYIVRGAAIICRDN</sequence>
<dbReference type="GeneID" id="38775542"/>
<accession>A0A401G8X7</accession>
<dbReference type="AlphaFoldDB" id="A0A401G8X7"/>
<proteinExistence type="predicted"/>
<gene>
    <name evidence="1" type="ORF">SCP_0115140</name>
</gene>
<dbReference type="PANTHER" id="PTHR33266:SF1">
    <property type="entry name" value="F-BOX DOMAIN-CONTAINING PROTEIN"/>
    <property type="match status" value="1"/>
</dbReference>
<comment type="caution">
    <text evidence="1">The sequence shown here is derived from an EMBL/GenBank/DDBJ whole genome shotgun (WGS) entry which is preliminary data.</text>
</comment>
<evidence type="ECO:0000313" key="1">
    <source>
        <dbReference type="EMBL" id="GBE78625.1"/>
    </source>
</evidence>
<organism evidence="1 2">
    <name type="scientific">Sparassis crispa</name>
    <dbReference type="NCBI Taxonomy" id="139825"/>
    <lineage>
        <taxon>Eukaryota</taxon>
        <taxon>Fungi</taxon>
        <taxon>Dikarya</taxon>
        <taxon>Basidiomycota</taxon>
        <taxon>Agaricomycotina</taxon>
        <taxon>Agaricomycetes</taxon>
        <taxon>Polyporales</taxon>
        <taxon>Sparassidaceae</taxon>
        <taxon>Sparassis</taxon>
    </lineage>
</organism>
<reference evidence="1 2" key="1">
    <citation type="journal article" date="2018" name="Sci. Rep.">
        <title>Genome sequence of the cauliflower mushroom Sparassis crispa (Hanabiratake) and its association with beneficial usage.</title>
        <authorList>
            <person name="Kiyama R."/>
            <person name="Furutani Y."/>
            <person name="Kawaguchi K."/>
            <person name="Nakanishi T."/>
        </authorList>
    </citation>
    <scope>NUCLEOTIDE SEQUENCE [LARGE SCALE GENOMIC DNA]</scope>
</reference>
<keyword evidence="2" id="KW-1185">Reference proteome</keyword>
<dbReference type="STRING" id="139825.A0A401G8X7"/>
<dbReference type="OrthoDB" id="2804161at2759"/>